<evidence type="ECO:0000313" key="2">
    <source>
        <dbReference type="EMBL" id="RLP83457.1"/>
    </source>
</evidence>
<keyword evidence="1" id="KW-0812">Transmembrane</keyword>
<dbReference type="OrthoDB" id="5123379at2"/>
<dbReference type="Proteomes" id="UP000269438">
    <property type="component" value="Unassembled WGS sequence"/>
</dbReference>
<keyword evidence="1" id="KW-1133">Transmembrane helix</keyword>
<organism evidence="2 3">
    <name type="scientific">Mycetocola lacteus</name>
    <dbReference type="NCBI Taxonomy" id="76637"/>
    <lineage>
        <taxon>Bacteria</taxon>
        <taxon>Bacillati</taxon>
        <taxon>Actinomycetota</taxon>
        <taxon>Actinomycetes</taxon>
        <taxon>Micrococcales</taxon>
        <taxon>Microbacteriaceae</taxon>
        <taxon>Mycetocola</taxon>
    </lineage>
</organism>
<dbReference type="RefSeq" id="WP_121687872.1">
    <property type="nucleotide sequence ID" value="NZ_RCUY01000004.1"/>
</dbReference>
<dbReference type="EMBL" id="RCUY01000004">
    <property type="protein sequence ID" value="RLP83457.1"/>
    <property type="molecule type" value="Genomic_DNA"/>
</dbReference>
<keyword evidence="3" id="KW-1185">Reference proteome</keyword>
<gene>
    <name evidence="2" type="ORF">D9V34_05435</name>
</gene>
<evidence type="ECO:0000256" key="1">
    <source>
        <dbReference type="SAM" id="Phobius"/>
    </source>
</evidence>
<reference evidence="2 3" key="1">
    <citation type="submission" date="2018-10" db="EMBL/GenBank/DDBJ databases">
        <authorList>
            <person name="Li J."/>
        </authorList>
    </citation>
    <scope>NUCLEOTIDE SEQUENCE [LARGE SCALE GENOMIC DNA]</scope>
    <source>
        <strain evidence="2 3">JCM 11654</strain>
    </source>
</reference>
<keyword evidence="2" id="KW-0547">Nucleotide-binding</keyword>
<comment type="caution">
    <text evidence="2">The sequence shown here is derived from an EMBL/GenBank/DDBJ whole genome shotgun (WGS) entry which is preliminary data.</text>
</comment>
<keyword evidence="1" id="KW-0472">Membrane</keyword>
<evidence type="ECO:0000313" key="3">
    <source>
        <dbReference type="Proteomes" id="UP000269438"/>
    </source>
</evidence>
<dbReference type="AlphaFoldDB" id="A0A3L7ASN5"/>
<sequence length="183" mass="19459">MNLSRQRKKEIKRLKGDASALWAAQQELLEHANGVAREAGRQVGNYGREQVVPSVVQSYESHVQPVVDRGVSITRDVVDAAKHGIDHKVVPALGAAVGTVLSIGDVARDKRVQTALARVNPKAAAKRALVVAAPQKKKRGVGSVLAIGAGVLAAAGVAYALWQTFRADDELWVSEDEPAQSDS</sequence>
<proteinExistence type="predicted"/>
<keyword evidence="2" id="KW-0347">Helicase</keyword>
<keyword evidence="2" id="KW-0378">Hydrolase</keyword>
<feature type="transmembrane region" description="Helical" evidence="1">
    <location>
        <begin position="144"/>
        <end position="162"/>
    </location>
</feature>
<keyword evidence="2" id="KW-0067">ATP-binding</keyword>
<name>A0A3L7ASN5_9MICO</name>
<dbReference type="GO" id="GO:0004386">
    <property type="term" value="F:helicase activity"/>
    <property type="evidence" value="ECO:0007669"/>
    <property type="project" value="UniProtKB-KW"/>
</dbReference>
<accession>A0A3L7ASN5</accession>
<protein>
    <submittedName>
        <fullName evidence="2">DNA helicase</fullName>
    </submittedName>
</protein>